<dbReference type="RefSeq" id="WP_155168541.1">
    <property type="nucleotide sequence ID" value="NZ_SMLW01000130.1"/>
</dbReference>
<dbReference type="InterPro" id="IPR036866">
    <property type="entry name" value="RibonucZ/Hydroxyglut_hydro"/>
</dbReference>
<feature type="domain" description="Metallo-beta-lactamase" evidence="5">
    <location>
        <begin position="17"/>
        <end position="165"/>
    </location>
</feature>
<feature type="non-terminal residue" evidence="6">
    <location>
        <position position="1"/>
    </location>
</feature>
<dbReference type="InterPro" id="IPR001279">
    <property type="entry name" value="Metallo-B-lactamas"/>
</dbReference>
<dbReference type="PANTHER" id="PTHR46233">
    <property type="entry name" value="HYDROXYACYLGLUTATHIONE HYDROLASE GLOC"/>
    <property type="match status" value="1"/>
</dbReference>
<dbReference type="Gene3D" id="3.60.15.10">
    <property type="entry name" value="Ribonuclease Z/Hydroxyacylglutathione hydrolase-like"/>
    <property type="match status" value="1"/>
</dbReference>
<name>A0ABW9RIX9_9BACT</name>
<sequence length="184" mass="20252">PGCYEAYEKKELKDFIADNGLKVVKLLNTHCHIDHVLGNEFVKREFKVELFIHQLDEATLRSVKAYAPSYGFTNYEEATADQFLGEGDVVKFGHSTLDVVFVPGHAPGHIAFISKEDKICIGGDVLFQGSIGRTDLPGGDFDTLINSIHEKIFPLGDDFTVYCGHGPSTNVGTEKRTNPFCAVA</sequence>
<evidence type="ECO:0000313" key="7">
    <source>
        <dbReference type="Proteomes" id="UP000798808"/>
    </source>
</evidence>
<comment type="caution">
    <text evidence="6">The sequence shown here is derived from an EMBL/GenBank/DDBJ whole genome shotgun (WGS) entry which is preliminary data.</text>
</comment>
<dbReference type="Proteomes" id="UP000798808">
    <property type="component" value="Unassembled WGS sequence"/>
</dbReference>
<dbReference type="SMART" id="SM00849">
    <property type="entry name" value="Lactamase_B"/>
    <property type="match status" value="1"/>
</dbReference>
<gene>
    <name evidence="6" type="ORF">E1163_00320</name>
</gene>
<evidence type="ECO:0000313" key="6">
    <source>
        <dbReference type="EMBL" id="MTI23388.1"/>
    </source>
</evidence>
<keyword evidence="4" id="KW-0862">Zinc</keyword>
<evidence type="ECO:0000256" key="1">
    <source>
        <dbReference type="ARBA" id="ARBA00001947"/>
    </source>
</evidence>
<keyword evidence="2" id="KW-0479">Metal-binding</keyword>
<dbReference type="SUPFAM" id="SSF56281">
    <property type="entry name" value="Metallo-hydrolase/oxidoreductase"/>
    <property type="match status" value="1"/>
</dbReference>
<evidence type="ECO:0000256" key="4">
    <source>
        <dbReference type="ARBA" id="ARBA00022833"/>
    </source>
</evidence>
<evidence type="ECO:0000259" key="5">
    <source>
        <dbReference type="SMART" id="SM00849"/>
    </source>
</evidence>
<dbReference type="Pfam" id="PF00753">
    <property type="entry name" value="Lactamase_B"/>
    <property type="match status" value="1"/>
</dbReference>
<keyword evidence="3" id="KW-0378">Hydrolase</keyword>
<dbReference type="EMBL" id="SMLW01000130">
    <property type="protein sequence ID" value="MTI23388.1"/>
    <property type="molecule type" value="Genomic_DNA"/>
</dbReference>
<organism evidence="6 7">
    <name type="scientific">Fulvivirga kasyanovii</name>
    <dbReference type="NCBI Taxonomy" id="396812"/>
    <lineage>
        <taxon>Bacteria</taxon>
        <taxon>Pseudomonadati</taxon>
        <taxon>Bacteroidota</taxon>
        <taxon>Cytophagia</taxon>
        <taxon>Cytophagales</taxon>
        <taxon>Fulvivirgaceae</taxon>
        <taxon>Fulvivirga</taxon>
    </lineage>
</organism>
<proteinExistence type="predicted"/>
<reference evidence="6 7" key="1">
    <citation type="submission" date="2019-02" db="EMBL/GenBank/DDBJ databases">
        <authorList>
            <person name="Goldberg S.R."/>
            <person name="Haltli B.A."/>
            <person name="Correa H."/>
            <person name="Russell K.G."/>
        </authorList>
    </citation>
    <scope>NUCLEOTIDE SEQUENCE [LARGE SCALE GENOMIC DNA]</scope>
    <source>
        <strain evidence="6 7">JCM 16186</strain>
    </source>
</reference>
<comment type="cofactor">
    <cofactor evidence="1">
        <name>Zn(2+)</name>
        <dbReference type="ChEBI" id="CHEBI:29105"/>
    </cofactor>
</comment>
<evidence type="ECO:0000256" key="3">
    <source>
        <dbReference type="ARBA" id="ARBA00022801"/>
    </source>
</evidence>
<dbReference type="InterPro" id="IPR051453">
    <property type="entry name" value="MBL_Glyoxalase_II"/>
</dbReference>
<protein>
    <submittedName>
        <fullName evidence="6">MBL fold metallo-hydrolase</fullName>
    </submittedName>
</protein>
<evidence type="ECO:0000256" key="2">
    <source>
        <dbReference type="ARBA" id="ARBA00022723"/>
    </source>
</evidence>
<keyword evidence="7" id="KW-1185">Reference proteome</keyword>
<dbReference type="PANTHER" id="PTHR46233:SF3">
    <property type="entry name" value="HYDROXYACYLGLUTATHIONE HYDROLASE GLOC"/>
    <property type="match status" value="1"/>
</dbReference>
<accession>A0ABW9RIX9</accession>